<dbReference type="RefSeq" id="WP_102244094.1">
    <property type="nucleotide sequence ID" value="NZ_CP025704.1"/>
</dbReference>
<dbReference type="AlphaFoldDB" id="A0A2K9NTE9"/>
<gene>
    <name evidence="1" type="ORF">C0V70_11965</name>
</gene>
<keyword evidence="2" id="KW-1185">Reference proteome</keyword>
<name>A0A2K9NTE9_BACTC</name>
<dbReference type="KEGG" id="bsto:C0V70_11965"/>
<dbReference type="Gene3D" id="3.40.50.1110">
    <property type="entry name" value="SGNH hydrolase"/>
    <property type="match status" value="1"/>
</dbReference>
<organism evidence="1 2">
    <name type="scientific">Bacteriovorax stolpii</name>
    <name type="common">Bdellovibrio stolpii</name>
    <dbReference type="NCBI Taxonomy" id="960"/>
    <lineage>
        <taxon>Bacteria</taxon>
        <taxon>Pseudomonadati</taxon>
        <taxon>Bdellovibrionota</taxon>
        <taxon>Bacteriovoracia</taxon>
        <taxon>Bacteriovoracales</taxon>
        <taxon>Bacteriovoracaceae</taxon>
        <taxon>Bacteriovorax</taxon>
    </lineage>
</organism>
<dbReference type="OrthoDB" id="9800698at2"/>
<dbReference type="Proteomes" id="UP000235584">
    <property type="component" value="Chromosome"/>
</dbReference>
<dbReference type="EMBL" id="CP025704">
    <property type="protein sequence ID" value="AUN98803.1"/>
    <property type="molecule type" value="Genomic_DNA"/>
</dbReference>
<evidence type="ECO:0000313" key="2">
    <source>
        <dbReference type="Proteomes" id="UP000235584"/>
    </source>
</evidence>
<dbReference type="SUPFAM" id="SSF52266">
    <property type="entry name" value="SGNH hydrolase"/>
    <property type="match status" value="1"/>
</dbReference>
<dbReference type="InterPro" id="IPR036514">
    <property type="entry name" value="SGNH_hydro_sf"/>
</dbReference>
<evidence type="ECO:0000313" key="1">
    <source>
        <dbReference type="EMBL" id="AUN98803.1"/>
    </source>
</evidence>
<protein>
    <submittedName>
        <fullName evidence="1">Uncharacterized protein</fullName>
    </submittedName>
</protein>
<reference evidence="1 2" key="1">
    <citation type="submission" date="2018-01" db="EMBL/GenBank/DDBJ databases">
        <title>Complete genome sequence of Bacteriovorax stolpii DSM12778.</title>
        <authorList>
            <person name="Tang B."/>
            <person name="Chang J."/>
        </authorList>
    </citation>
    <scope>NUCLEOTIDE SEQUENCE [LARGE SCALE GENOMIC DNA]</scope>
    <source>
        <strain evidence="1 2">DSM 12778</strain>
    </source>
</reference>
<sequence>MKKKIAYFIGWILILEVLLQLTAFAVQVWNNQSKKSANVSSGTFNILCLGESTTGLGGDSSYPRILERKLAIKSGSDRYKVINAGMPGKDTNDILDNIDSLIAHNNPSLGILMVGINDYWNLPDREMKWWEKSLEWMSGYSRIAKIIRLTMINMKAENSIPEEREVFISTCNQGPKYSTPEYQSQKVLEELVAKKITSYDIYLNLSLLYRQKNQIQKSIETLKLGISRLNSYGYCADSYLLQEKVIEYYEKDLKDPKKALDQIEEFLNQKMITHYRFQLLDVRNRIRKDLGMPPAKAKVLTYWENLTFKKNLQYLVKKFQEKGLPVIVMQYPLMPVAPLKRILLNDSGVTFVENVNEFEELLKKKSYNEVFSDHFAHVFGHMTPLGAQTMAENLVPVILKISGDVKKP</sequence>
<proteinExistence type="predicted"/>
<accession>A0A2K9NTE9</accession>
<dbReference type="GO" id="GO:0016788">
    <property type="term" value="F:hydrolase activity, acting on ester bonds"/>
    <property type="evidence" value="ECO:0007669"/>
    <property type="project" value="UniProtKB-ARBA"/>
</dbReference>